<proteinExistence type="predicted"/>
<dbReference type="SUPFAM" id="SSF69754">
    <property type="entry name" value="Ribosome binding protein Y (YfiA homologue)"/>
    <property type="match status" value="1"/>
</dbReference>
<dbReference type="Pfam" id="PF16321">
    <property type="entry name" value="Ribosom_S30AE_C"/>
    <property type="match status" value="2"/>
</dbReference>
<sequence length="267" mass="29183">MSKATATDAALRISIGHHVSAAAADYAREKISAALDYAAEPLLGMRVRITGHADPAVARPIVAQANVNMNGRPVRVQVAAATTREAIDLLAARLKTRLERLARHGGTAHGERPRMRSVESRHGGTVGGLLPRTRDTAEPRQIVRRKSYALLGATCDEAVFDMEIMDYDFHLFTESGTDADSVLYRGEDRSYRLAQVDPRPASVTRSAVSFTVSPTPAPELDVEDAVARLELTGLPFVFFRDRSSNRGSVLYHRYDGDYGLITPPTQQ</sequence>
<evidence type="ECO:0000313" key="4">
    <source>
        <dbReference type="EMBL" id="MFI2474523.1"/>
    </source>
</evidence>
<dbReference type="InterPro" id="IPR038416">
    <property type="entry name" value="Ribosom_S30AE_C_sf"/>
</dbReference>
<dbReference type="EMBL" id="JBIRYO010000008">
    <property type="protein sequence ID" value="MFI2474523.1"/>
    <property type="molecule type" value="Genomic_DNA"/>
</dbReference>
<dbReference type="Gene3D" id="3.30.160.100">
    <property type="entry name" value="Ribosome hibernation promotion factor-like"/>
    <property type="match status" value="1"/>
</dbReference>
<evidence type="ECO:0000256" key="2">
    <source>
        <dbReference type="SAM" id="MobiDB-lite"/>
    </source>
</evidence>
<evidence type="ECO:0000259" key="3">
    <source>
        <dbReference type="Pfam" id="PF16321"/>
    </source>
</evidence>
<dbReference type="InterPro" id="IPR032528">
    <property type="entry name" value="Ribosom_S30AE_C"/>
</dbReference>
<dbReference type="PANTHER" id="PTHR33231:SF1">
    <property type="entry name" value="30S RIBOSOMAL PROTEIN"/>
    <property type="match status" value="1"/>
</dbReference>
<dbReference type="Pfam" id="PF02482">
    <property type="entry name" value="Ribosomal_S30AE"/>
    <property type="match status" value="1"/>
</dbReference>
<feature type="region of interest" description="Disordered" evidence="2">
    <location>
        <begin position="104"/>
        <end position="132"/>
    </location>
</feature>
<dbReference type="Proteomes" id="UP001611415">
    <property type="component" value="Unassembled WGS sequence"/>
</dbReference>
<organism evidence="4 5">
    <name type="scientific">Nocardia xishanensis</name>
    <dbReference type="NCBI Taxonomy" id="238964"/>
    <lineage>
        <taxon>Bacteria</taxon>
        <taxon>Bacillati</taxon>
        <taxon>Actinomycetota</taxon>
        <taxon>Actinomycetes</taxon>
        <taxon>Mycobacteriales</taxon>
        <taxon>Nocardiaceae</taxon>
        <taxon>Nocardia</taxon>
    </lineage>
</organism>
<keyword evidence="5" id="KW-1185">Reference proteome</keyword>
<keyword evidence="1" id="KW-0810">Translation regulation</keyword>
<dbReference type="Gene3D" id="3.30.505.50">
    <property type="entry name" value="Sigma 54 modulation/S30EA ribosomal protein, C-terminal domain"/>
    <property type="match status" value="2"/>
</dbReference>
<dbReference type="InterPro" id="IPR003489">
    <property type="entry name" value="RHF/RaiA"/>
</dbReference>
<evidence type="ECO:0000313" key="5">
    <source>
        <dbReference type="Proteomes" id="UP001611415"/>
    </source>
</evidence>
<gene>
    <name evidence="4" type="ORF">ACH49W_14200</name>
</gene>
<dbReference type="InterPro" id="IPR050574">
    <property type="entry name" value="HPF/YfiA_ribosome-assoc"/>
</dbReference>
<feature type="domain" description="Sigma 54 modulation/S30EA ribosomal protein C-terminal" evidence="3">
    <location>
        <begin position="138"/>
        <end position="193"/>
    </location>
</feature>
<protein>
    <submittedName>
        <fullName evidence="4">Sigma 54 modulation/S30EA ribosomal C-terminal domain-containing protein</fullName>
    </submittedName>
</protein>
<evidence type="ECO:0000256" key="1">
    <source>
        <dbReference type="ARBA" id="ARBA00022845"/>
    </source>
</evidence>
<dbReference type="RefSeq" id="WP_357402746.1">
    <property type="nucleotide sequence ID" value="NZ_JBEYCD010000003.1"/>
</dbReference>
<comment type="caution">
    <text evidence="4">The sequence shown here is derived from an EMBL/GenBank/DDBJ whole genome shotgun (WGS) entry which is preliminary data.</text>
</comment>
<name>A0ABW7X0E2_9NOCA</name>
<dbReference type="InterPro" id="IPR036567">
    <property type="entry name" value="RHF-like"/>
</dbReference>
<feature type="compositionally biased region" description="Basic and acidic residues" evidence="2">
    <location>
        <begin position="109"/>
        <end position="122"/>
    </location>
</feature>
<accession>A0ABW7X0E2</accession>
<reference evidence="4 5" key="1">
    <citation type="submission" date="2024-10" db="EMBL/GenBank/DDBJ databases">
        <title>The Natural Products Discovery Center: Release of the First 8490 Sequenced Strains for Exploring Actinobacteria Biosynthetic Diversity.</title>
        <authorList>
            <person name="Kalkreuter E."/>
            <person name="Kautsar S.A."/>
            <person name="Yang D."/>
            <person name="Bader C.D."/>
            <person name="Teijaro C.N."/>
            <person name="Fluegel L."/>
            <person name="Davis C.M."/>
            <person name="Simpson J.R."/>
            <person name="Lauterbach L."/>
            <person name="Steele A.D."/>
            <person name="Gui C."/>
            <person name="Meng S."/>
            <person name="Li G."/>
            <person name="Viehrig K."/>
            <person name="Ye F."/>
            <person name="Su P."/>
            <person name="Kiefer A.F."/>
            <person name="Nichols A."/>
            <person name="Cepeda A.J."/>
            <person name="Yan W."/>
            <person name="Fan B."/>
            <person name="Jiang Y."/>
            <person name="Adhikari A."/>
            <person name="Zheng C.-J."/>
            <person name="Schuster L."/>
            <person name="Cowan T.M."/>
            <person name="Smanski M.J."/>
            <person name="Chevrette M.G."/>
            <person name="De Carvalho L.P.S."/>
            <person name="Shen B."/>
        </authorList>
    </citation>
    <scope>NUCLEOTIDE SEQUENCE [LARGE SCALE GENOMIC DNA]</scope>
    <source>
        <strain evidence="4 5">NPDC019275</strain>
    </source>
</reference>
<feature type="domain" description="Sigma 54 modulation/S30EA ribosomal protein C-terminal" evidence="3">
    <location>
        <begin position="216"/>
        <end position="260"/>
    </location>
</feature>
<dbReference type="PANTHER" id="PTHR33231">
    <property type="entry name" value="30S RIBOSOMAL PROTEIN"/>
    <property type="match status" value="1"/>
</dbReference>